<organism evidence="8 9">
    <name type="scientific">Eumeta variegata</name>
    <name type="common">Bagworm moth</name>
    <name type="synonym">Eumeta japonica</name>
    <dbReference type="NCBI Taxonomy" id="151549"/>
    <lineage>
        <taxon>Eukaryota</taxon>
        <taxon>Metazoa</taxon>
        <taxon>Ecdysozoa</taxon>
        <taxon>Arthropoda</taxon>
        <taxon>Hexapoda</taxon>
        <taxon>Insecta</taxon>
        <taxon>Pterygota</taxon>
        <taxon>Neoptera</taxon>
        <taxon>Endopterygota</taxon>
        <taxon>Lepidoptera</taxon>
        <taxon>Glossata</taxon>
        <taxon>Ditrysia</taxon>
        <taxon>Tineoidea</taxon>
        <taxon>Psychidae</taxon>
        <taxon>Oiketicinae</taxon>
        <taxon>Eumeta</taxon>
    </lineage>
</organism>
<dbReference type="GO" id="GO:0016020">
    <property type="term" value="C:membrane"/>
    <property type="evidence" value="ECO:0007669"/>
    <property type="project" value="UniProtKB-SubCell"/>
</dbReference>
<keyword evidence="3 6" id="KW-1133">Transmembrane helix</keyword>
<dbReference type="OrthoDB" id="425344at2759"/>
<dbReference type="STRING" id="151549.A0A4C1Z479"/>
<feature type="domain" description="G-protein coupled receptors family 3 profile" evidence="7">
    <location>
        <begin position="80"/>
        <end position="211"/>
    </location>
</feature>
<evidence type="ECO:0000256" key="6">
    <source>
        <dbReference type="SAM" id="Phobius"/>
    </source>
</evidence>
<name>A0A4C1Z479_EUMVA</name>
<accession>A0A4C1Z479</accession>
<evidence type="ECO:0000256" key="2">
    <source>
        <dbReference type="ARBA" id="ARBA00022692"/>
    </source>
</evidence>
<dbReference type="AlphaFoldDB" id="A0A4C1Z479"/>
<protein>
    <submittedName>
        <fullName evidence="8">Metabotropic glutamate receptor</fullName>
    </submittedName>
</protein>
<evidence type="ECO:0000256" key="5">
    <source>
        <dbReference type="ARBA" id="ARBA00023180"/>
    </source>
</evidence>
<sequence length="274" mass="30903">MVTLCGWLQHENGPARTLSDNNSHRIRTQSNSFCCCVSSALYQISDLYPTRRLRTGDSSEITSVHGRRRPTLRQLIFGTGFCFTVVYAALLTKTNRISRIFNASKHSAKRPVLISPSSQLAICAALISIQVLIVVVWMVVAPARAMFHHPTREDNMLVCDSMVDASYMIAFFYPIVLILVCTVYAVLTRNIPEAFNESKHIEHRMVPLKITGSRVVEPLITPEIIPYILYYTRSLTKFYQNKKLPCRPSTYKRGAYENPKMETPYFAAAGDGGT</sequence>
<dbReference type="InterPro" id="IPR017978">
    <property type="entry name" value="GPCR_3_C"/>
</dbReference>
<keyword evidence="8" id="KW-0675">Receptor</keyword>
<comment type="subcellular location">
    <subcellularLocation>
        <location evidence="1">Membrane</location>
        <topology evidence="1">Multi-pass membrane protein</topology>
    </subcellularLocation>
</comment>
<evidence type="ECO:0000313" key="9">
    <source>
        <dbReference type="Proteomes" id="UP000299102"/>
    </source>
</evidence>
<dbReference type="InterPro" id="IPR050726">
    <property type="entry name" value="mGluR"/>
</dbReference>
<keyword evidence="4 6" id="KW-0472">Membrane</keyword>
<feature type="transmembrane region" description="Helical" evidence="6">
    <location>
        <begin position="112"/>
        <end position="140"/>
    </location>
</feature>
<keyword evidence="9" id="KW-1185">Reference proteome</keyword>
<evidence type="ECO:0000259" key="7">
    <source>
        <dbReference type="PROSITE" id="PS50259"/>
    </source>
</evidence>
<feature type="transmembrane region" description="Helical" evidence="6">
    <location>
        <begin position="165"/>
        <end position="187"/>
    </location>
</feature>
<evidence type="ECO:0000313" key="8">
    <source>
        <dbReference type="EMBL" id="GBP82430.1"/>
    </source>
</evidence>
<gene>
    <name evidence="8" type="primary">mGluR</name>
    <name evidence="8" type="ORF">EVAR_51472_1</name>
</gene>
<keyword evidence="2 6" id="KW-0812">Transmembrane</keyword>
<proteinExistence type="predicted"/>
<dbReference type="GO" id="GO:0004930">
    <property type="term" value="F:G protein-coupled receptor activity"/>
    <property type="evidence" value="ECO:0007669"/>
    <property type="project" value="InterPro"/>
</dbReference>
<dbReference type="PANTHER" id="PTHR24060">
    <property type="entry name" value="METABOTROPIC GLUTAMATE RECEPTOR"/>
    <property type="match status" value="1"/>
</dbReference>
<dbReference type="Pfam" id="PF00003">
    <property type="entry name" value="7tm_3"/>
    <property type="match status" value="1"/>
</dbReference>
<keyword evidence="5" id="KW-0325">Glycoprotein</keyword>
<dbReference type="PRINTS" id="PR00248">
    <property type="entry name" value="GPCRMGR"/>
</dbReference>
<reference evidence="8 9" key="1">
    <citation type="journal article" date="2019" name="Commun. Biol.">
        <title>The bagworm genome reveals a unique fibroin gene that provides high tensile strength.</title>
        <authorList>
            <person name="Kono N."/>
            <person name="Nakamura H."/>
            <person name="Ohtoshi R."/>
            <person name="Tomita M."/>
            <person name="Numata K."/>
            <person name="Arakawa K."/>
        </authorList>
    </citation>
    <scope>NUCLEOTIDE SEQUENCE [LARGE SCALE GENOMIC DNA]</scope>
</reference>
<dbReference type="EMBL" id="BGZK01001564">
    <property type="protein sequence ID" value="GBP82430.1"/>
    <property type="molecule type" value="Genomic_DNA"/>
</dbReference>
<evidence type="ECO:0000256" key="1">
    <source>
        <dbReference type="ARBA" id="ARBA00004141"/>
    </source>
</evidence>
<dbReference type="InterPro" id="IPR000337">
    <property type="entry name" value="GPCR_3"/>
</dbReference>
<feature type="transmembrane region" description="Helical" evidence="6">
    <location>
        <begin position="72"/>
        <end position="91"/>
    </location>
</feature>
<evidence type="ECO:0000256" key="4">
    <source>
        <dbReference type="ARBA" id="ARBA00023136"/>
    </source>
</evidence>
<dbReference type="Proteomes" id="UP000299102">
    <property type="component" value="Unassembled WGS sequence"/>
</dbReference>
<evidence type="ECO:0000256" key="3">
    <source>
        <dbReference type="ARBA" id="ARBA00022989"/>
    </source>
</evidence>
<dbReference type="PROSITE" id="PS50259">
    <property type="entry name" value="G_PROTEIN_RECEP_F3_4"/>
    <property type="match status" value="1"/>
</dbReference>
<comment type="caution">
    <text evidence="8">The sequence shown here is derived from an EMBL/GenBank/DDBJ whole genome shotgun (WGS) entry which is preliminary data.</text>
</comment>